<evidence type="ECO:0000256" key="11">
    <source>
        <dbReference type="HAMAP-Rule" id="MF_00230"/>
    </source>
</evidence>
<evidence type="ECO:0000313" key="14">
    <source>
        <dbReference type="Proteomes" id="UP000253495"/>
    </source>
</evidence>
<feature type="region of interest" description="Disordered" evidence="12">
    <location>
        <begin position="1"/>
        <end position="23"/>
    </location>
</feature>
<dbReference type="Proteomes" id="UP000253495">
    <property type="component" value="Unassembled WGS sequence"/>
</dbReference>
<feature type="region of interest" description="Disordered" evidence="12">
    <location>
        <begin position="362"/>
        <end position="382"/>
    </location>
</feature>
<comment type="function">
    <text evidence="1 11">Catalyzes the synthesis of alpha-ribazole-5'-phosphate from nicotinate mononucleotide (NAMN) and 5,6-dimethylbenzimidazole (DMB).</text>
</comment>
<dbReference type="Gene3D" id="1.10.1610.10">
    <property type="match status" value="1"/>
</dbReference>
<sequence>MSTVPDSFQSSTRAHAPEHPPEFAAVQAPDEQAGREAVARQEQLTKPAGSLGRLEELGVWAAARQGACPPHPFARPRVVIFAGDHGIASSGVSAYPSEVTEQMVTNFLTGGAAINALASGSGASVRVVDMAVDADTSEIVSAHKVRRGSGSIDRTDALTSEQAHAAVAAGRAVADEEVDSGADLLVAGDMGIANTTPAAVLIAALTGSEPVSVVGRGTGIDDDAWMRKTTAIRDALRRARTVVDDPIALLRTSAGADIAAMAGFLAQAAVRRTPVILDGVVVGSAAMVAEELAPGARQWWLAGHRSVEPGASLVLDHLDLEPVLDLGMRLGEGSGAVTALPLLTAGIRVLAEMATFGEAGIGGPTAAEASGPSAEGRSGKSF</sequence>
<dbReference type="InterPro" id="IPR023195">
    <property type="entry name" value="Nict_dMeBzImd_PRibTrfase_N"/>
</dbReference>
<dbReference type="FunFam" id="3.40.50.10210:FF:000001">
    <property type="entry name" value="Nicotinate-nucleotide--dimethylbenzimidazole phosphoribosyltransferase"/>
    <property type="match status" value="1"/>
</dbReference>
<dbReference type="PANTHER" id="PTHR43463:SF1">
    <property type="entry name" value="NICOTINATE-NUCLEOTIDE--DIMETHYLBENZIMIDAZOLE PHOSPHORIBOSYLTRANSFERASE"/>
    <property type="match status" value="1"/>
</dbReference>
<dbReference type="InterPro" id="IPR017846">
    <property type="entry name" value="Nict_dMeBzImd_PRibTrfase_bact"/>
</dbReference>
<dbReference type="GO" id="GO:0008939">
    <property type="term" value="F:nicotinate-nucleotide-dimethylbenzimidazole phosphoribosyltransferase activity"/>
    <property type="evidence" value="ECO:0007669"/>
    <property type="project" value="UniProtKB-UniRule"/>
</dbReference>
<keyword evidence="7 11" id="KW-0328">Glycosyltransferase</keyword>
<dbReference type="NCBIfam" id="TIGR03160">
    <property type="entry name" value="cobT_DBIPRT"/>
    <property type="match status" value="1"/>
</dbReference>
<dbReference type="UniPathway" id="UPA00061">
    <property type="reaction ID" value="UER00516"/>
</dbReference>
<proteinExistence type="inferred from homology"/>
<keyword evidence="8 11" id="KW-0808">Transferase</keyword>
<comment type="pathway">
    <text evidence="2 11">Nucleoside biosynthesis; alpha-ribazole biosynthesis; alpha-ribazole from 5,6-dimethylbenzimidazole: step 1/2.</text>
</comment>
<comment type="caution">
    <text evidence="13">The sequence shown here is derived from an EMBL/GenBank/DDBJ whole genome shotgun (WGS) entry which is preliminary data.</text>
</comment>
<evidence type="ECO:0000256" key="9">
    <source>
        <dbReference type="ARBA" id="ARBA00030686"/>
    </source>
</evidence>
<evidence type="ECO:0000256" key="1">
    <source>
        <dbReference type="ARBA" id="ARBA00002197"/>
    </source>
</evidence>
<evidence type="ECO:0000256" key="3">
    <source>
        <dbReference type="ARBA" id="ARBA00007110"/>
    </source>
</evidence>
<keyword evidence="6 11" id="KW-0169">Cobalamin biosynthesis</keyword>
<evidence type="ECO:0000256" key="5">
    <source>
        <dbReference type="ARBA" id="ARBA00015486"/>
    </source>
</evidence>
<dbReference type="Gene3D" id="3.40.50.10210">
    <property type="match status" value="1"/>
</dbReference>
<keyword evidence="14" id="KW-1185">Reference proteome</keyword>
<evidence type="ECO:0000256" key="12">
    <source>
        <dbReference type="SAM" id="MobiDB-lite"/>
    </source>
</evidence>
<name>A0A368VR39_9ACTN</name>
<organism evidence="13 14">
    <name type="scientific">Halopolyspora algeriensis</name>
    <dbReference type="NCBI Taxonomy" id="1500506"/>
    <lineage>
        <taxon>Bacteria</taxon>
        <taxon>Bacillati</taxon>
        <taxon>Actinomycetota</taxon>
        <taxon>Actinomycetes</taxon>
        <taxon>Actinomycetes incertae sedis</taxon>
        <taxon>Halopolyspora</taxon>
    </lineage>
</organism>
<dbReference type="GO" id="GO:0009236">
    <property type="term" value="P:cobalamin biosynthetic process"/>
    <property type="evidence" value="ECO:0007669"/>
    <property type="project" value="UniProtKB-UniRule"/>
</dbReference>
<evidence type="ECO:0000256" key="8">
    <source>
        <dbReference type="ARBA" id="ARBA00022679"/>
    </source>
</evidence>
<dbReference type="InterPro" id="IPR036087">
    <property type="entry name" value="Nict_dMeBzImd_PRibTrfase_sf"/>
</dbReference>
<reference evidence="13 14" key="1">
    <citation type="submission" date="2018-07" db="EMBL/GenBank/DDBJ databases">
        <title>Genomic Encyclopedia of Type Strains, Phase III (KMG-III): the genomes of soil and plant-associated and newly described type strains.</title>
        <authorList>
            <person name="Whitman W."/>
        </authorList>
    </citation>
    <scope>NUCLEOTIDE SEQUENCE [LARGE SCALE GENOMIC DNA]</scope>
    <source>
        <strain evidence="13 14">CECT 8575</strain>
    </source>
</reference>
<dbReference type="EC" id="2.4.2.21" evidence="4 11"/>
<dbReference type="CDD" id="cd02439">
    <property type="entry name" value="DMB-PRT_CobT"/>
    <property type="match status" value="1"/>
</dbReference>
<evidence type="ECO:0000256" key="2">
    <source>
        <dbReference type="ARBA" id="ARBA00005049"/>
    </source>
</evidence>
<evidence type="ECO:0000256" key="10">
    <source>
        <dbReference type="ARBA" id="ARBA00047340"/>
    </source>
</evidence>
<protein>
    <recommendedName>
        <fullName evidence="5 11">Nicotinate-nucleotide--dimethylbenzimidazole phosphoribosyltransferase</fullName>
        <shortName evidence="11">NN:DBI PRT</shortName>
        <ecNumber evidence="4 11">2.4.2.21</ecNumber>
    </recommendedName>
    <alternativeName>
        <fullName evidence="9 11">N(1)-alpha-phosphoribosyltransferase</fullName>
    </alternativeName>
</protein>
<dbReference type="AlphaFoldDB" id="A0A368VR39"/>
<evidence type="ECO:0000256" key="7">
    <source>
        <dbReference type="ARBA" id="ARBA00022676"/>
    </source>
</evidence>
<comment type="catalytic activity">
    <reaction evidence="10 11">
        <text>5,6-dimethylbenzimidazole + nicotinate beta-D-ribonucleotide = alpha-ribazole 5'-phosphate + nicotinate + H(+)</text>
        <dbReference type="Rhea" id="RHEA:11196"/>
        <dbReference type="ChEBI" id="CHEBI:15378"/>
        <dbReference type="ChEBI" id="CHEBI:15890"/>
        <dbReference type="ChEBI" id="CHEBI:32544"/>
        <dbReference type="ChEBI" id="CHEBI:57502"/>
        <dbReference type="ChEBI" id="CHEBI:57918"/>
        <dbReference type="EC" id="2.4.2.21"/>
    </reaction>
</comment>
<feature type="active site" description="Proton acceptor" evidence="11">
    <location>
        <position position="332"/>
    </location>
</feature>
<evidence type="ECO:0000313" key="13">
    <source>
        <dbReference type="EMBL" id="RCW44074.1"/>
    </source>
</evidence>
<feature type="compositionally biased region" description="Polar residues" evidence="12">
    <location>
        <begin position="1"/>
        <end position="13"/>
    </location>
</feature>
<dbReference type="EMBL" id="QPJC01000005">
    <property type="protein sequence ID" value="RCW44074.1"/>
    <property type="molecule type" value="Genomic_DNA"/>
</dbReference>
<dbReference type="SUPFAM" id="SSF52733">
    <property type="entry name" value="Nicotinate mononucleotide:5,6-dimethylbenzimidazole phosphoribosyltransferase (CobT)"/>
    <property type="match status" value="1"/>
</dbReference>
<comment type="similarity">
    <text evidence="3 11">Belongs to the CobT family.</text>
</comment>
<accession>A0A368VR39</accession>
<dbReference type="Pfam" id="PF02277">
    <property type="entry name" value="DBI_PRT"/>
    <property type="match status" value="1"/>
</dbReference>
<evidence type="ECO:0000256" key="4">
    <source>
        <dbReference type="ARBA" id="ARBA00011991"/>
    </source>
</evidence>
<dbReference type="PANTHER" id="PTHR43463">
    <property type="entry name" value="NICOTINATE-NUCLEOTIDE--DIMETHYLBENZIMIDAZOLE PHOSPHORIBOSYLTRANSFERASE"/>
    <property type="match status" value="1"/>
</dbReference>
<gene>
    <name evidence="11" type="primary">cobT</name>
    <name evidence="13" type="ORF">DFQ14_105219</name>
</gene>
<dbReference type="HAMAP" id="MF_00230">
    <property type="entry name" value="CobT"/>
    <property type="match status" value="1"/>
</dbReference>
<dbReference type="NCBIfam" id="NF000996">
    <property type="entry name" value="PRK00105.1"/>
    <property type="match status" value="1"/>
</dbReference>
<evidence type="ECO:0000256" key="6">
    <source>
        <dbReference type="ARBA" id="ARBA00022573"/>
    </source>
</evidence>
<dbReference type="InterPro" id="IPR003200">
    <property type="entry name" value="Nict_dMeBzImd_PRibTrfase"/>
</dbReference>